<dbReference type="Proteomes" id="UP000253606">
    <property type="component" value="Chromosome"/>
</dbReference>
<dbReference type="EMBL" id="CP030840">
    <property type="protein sequence ID" value="AXC13869.1"/>
    <property type="molecule type" value="Genomic_DNA"/>
</dbReference>
<protein>
    <submittedName>
        <fullName evidence="1">Uncharacterized protein</fullName>
    </submittedName>
</protein>
<accession>A0A2Z5G4B5</accession>
<evidence type="ECO:0000313" key="2">
    <source>
        <dbReference type="Proteomes" id="UP000253606"/>
    </source>
</evidence>
<dbReference type="KEGG" id="abas:ACPOL_4597"/>
<sequence length="38" mass="4111">MKSSSDYGPRYTSSFRDPAAVVPLWRGVRSACSMSSLG</sequence>
<gene>
    <name evidence="1" type="ORF">ACPOL_4597</name>
</gene>
<reference evidence="1 2" key="1">
    <citation type="journal article" date="2018" name="Front. Microbiol.">
        <title>Hydrolytic Capabilities as a Key to Environmental Success: Chitinolytic and Cellulolytic Acidobacteria From Acidic Sub-arctic Soils and Boreal Peatlands.</title>
        <authorList>
            <person name="Belova S.E."/>
            <person name="Ravin N.V."/>
            <person name="Pankratov T.A."/>
            <person name="Rakitin A.L."/>
            <person name="Ivanova A.A."/>
            <person name="Beletsky A.V."/>
            <person name="Mardanov A.V."/>
            <person name="Sinninghe Damste J.S."/>
            <person name="Dedysh S.N."/>
        </authorList>
    </citation>
    <scope>NUCLEOTIDE SEQUENCE [LARGE SCALE GENOMIC DNA]</scope>
    <source>
        <strain evidence="1 2">SBC82</strain>
    </source>
</reference>
<name>A0A2Z5G4B5_9BACT</name>
<evidence type="ECO:0000313" key="1">
    <source>
        <dbReference type="EMBL" id="AXC13869.1"/>
    </source>
</evidence>
<proteinExistence type="predicted"/>
<organism evidence="1 2">
    <name type="scientific">Acidisarcina polymorpha</name>
    <dbReference type="NCBI Taxonomy" id="2211140"/>
    <lineage>
        <taxon>Bacteria</taxon>
        <taxon>Pseudomonadati</taxon>
        <taxon>Acidobacteriota</taxon>
        <taxon>Terriglobia</taxon>
        <taxon>Terriglobales</taxon>
        <taxon>Acidobacteriaceae</taxon>
        <taxon>Acidisarcina</taxon>
    </lineage>
</organism>
<dbReference type="AlphaFoldDB" id="A0A2Z5G4B5"/>
<keyword evidence="2" id="KW-1185">Reference proteome</keyword>